<dbReference type="OrthoDB" id="10263597at2759"/>
<accession>A0A6P3Y3R6</accession>
<dbReference type="RefSeq" id="XP_014484923.1">
    <property type="nucleotide sequence ID" value="XM_014629437.1"/>
</dbReference>
<dbReference type="PANTHER" id="PTHR14428">
    <property type="entry name" value="NUCLEOLAR COMPLEX PROTEIN 3"/>
    <property type="match status" value="1"/>
</dbReference>
<name>A0A6P3Y3R6_DINQU</name>
<feature type="compositionally biased region" description="Basic and acidic residues" evidence="7">
    <location>
        <begin position="89"/>
        <end position="99"/>
    </location>
</feature>
<dbReference type="InterPro" id="IPR016903">
    <property type="entry name" value="Nucleolar_cplx-assoc_3"/>
</dbReference>
<dbReference type="Pfam" id="PF07540">
    <property type="entry name" value="NOC3p"/>
    <property type="match status" value="1"/>
</dbReference>
<keyword evidence="10" id="KW-1185">Reference proteome</keyword>
<dbReference type="KEGG" id="dqu:106749724"/>
<evidence type="ECO:0000256" key="4">
    <source>
        <dbReference type="ARBA" id="ARBA00023242"/>
    </source>
</evidence>
<dbReference type="AlphaFoldDB" id="A0A6P3Y3R6"/>
<dbReference type="GeneID" id="106749724"/>
<evidence type="ECO:0000256" key="1">
    <source>
        <dbReference type="ARBA" id="ARBA00004604"/>
    </source>
</evidence>
<feature type="region of interest" description="Disordered" evidence="7">
    <location>
        <begin position="81"/>
        <end position="112"/>
    </location>
</feature>
<keyword evidence="3" id="KW-0175">Coiled coil</keyword>
<organism evidence="10 11">
    <name type="scientific">Dinoponera quadriceps</name>
    <name type="common">South American ant</name>
    <dbReference type="NCBI Taxonomy" id="609295"/>
    <lineage>
        <taxon>Eukaryota</taxon>
        <taxon>Metazoa</taxon>
        <taxon>Ecdysozoa</taxon>
        <taxon>Arthropoda</taxon>
        <taxon>Hexapoda</taxon>
        <taxon>Insecta</taxon>
        <taxon>Pterygota</taxon>
        <taxon>Neoptera</taxon>
        <taxon>Endopterygota</taxon>
        <taxon>Hymenoptera</taxon>
        <taxon>Apocrita</taxon>
        <taxon>Aculeata</taxon>
        <taxon>Formicoidea</taxon>
        <taxon>Formicidae</taxon>
        <taxon>Ponerinae</taxon>
        <taxon>Ponerini</taxon>
        <taxon>Dinoponera</taxon>
    </lineage>
</organism>
<comment type="subcellular location">
    <subcellularLocation>
        <location evidence="1">Nucleus</location>
        <location evidence="1">Nucleolus</location>
    </subcellularLocation>
</comment>
<evidence type="ECO:0000256" key="3">
    <source>
        <dbReference type="ARBA" id="ARBA00023054"/>
    </source>
</evidence>
<feature type="region of interest" description="Disordered" evidence="7">
    <location>
        <begin position="1"/>
        <end position="65"/>
    </location>
</feature>
<evidence type="ECO:0000256" key="6">
    <source>
        <dbReference type="ARBA" id="ARBA00032937"/>
    </source>
</evidence>
<evidence type="ECO:0000259" key="9">
    <source>
        <dbReference type="Pfam" id="PF07540"/>
    </source>
</evidence>
<feature type="domain" description="Nucleolar complex-associated protein 3 N-terminal" evidence="9">
    <location>
        <begin position="216"/>
        <end position="308"/>
    </location>
</feature>
<feature type="domain" description="CCAAT-binding factor" evidence="8">
    <location>
        <begin position="554"/>
        <end position="698"/>
    </location>
</feature>
<comment type="similarity">
    <text evidence="2">Belongs to the CBF/MAK21 family.</text>
</comment>
<feature type="region of interest" description="Disordered" evidence="7">
    <location>
        <begin position="146"/>
        <end position="182"/>
    </location>
</feature>
<feature type="compositionally biased region" description="Acidic residues" evidence="7">
    <location>
        <begin position="50"/>
        <end position="65"/>
    </location>
</feature>
<evidence type="ECO:0000259" key="8">
    <source>
        <dbReference type="Pfam" id="PF03914"/>
    </source>
</evidence>
<gene>
    <name evidence="11" type="primary">LOC106749724</name>
</gene>
<dbReference type="Pfam" id="PF03914">
    <property type="entry name" value="CBF"/>
    <property type="match status" value="1"/>
</dbReference>
<dbReference type="SUPFAM" id="SSF48371">
    <property type="entry name" value="ARM repeat"/>
    <property type="match status" value="1"/>
</dbReference>
<dbReference type="Proteomes" id="UP000515204">
    <property type="component" value="Unplaced"/>
</dbReference>
<dbReference type="InterPro" id="IPR016024">
    <property type="entry name" value="ARM-type_fold"/>
</dbReference>
<sequence>MAKLRKPKISKVKRNNHMKTKLSKQGKLKSKRHTPKKQSQKPPASHPEPVEQEESDHGEDLLDMVEEDDLTFLRKSISNKSYNLLNEIHLNRSGKEQSGRKRKKTENSQPIEELFENNISKIEKDDAGKSVRMLLPVKTKNGLIESRIVEEENEANEDNEDNEITSNNEEESRESDKEGNSDMEMEINEHDNLEVTNKPVSTVKLLACREELLKSKRFKIGVLSSGILEDPERKIGNFKMLLDFMDERSPEIHITVRKLAMVSLLEIFKDVLPSYNILQIPQEGVKFKKETLALQNYEATLLRNYKSYLQRLERMSKVLRRRRGDTRPVNEREAQLGEISLSCMCELLSVHPYFNFSINIANYVLPFLDNKRSSVRERVVQCISQIFKEDKRGELSLTIVRKLNQYIKAKRHSVYPEVITVLLSLRIKDVNLDKEKEEETKQRKLMSHKQRILALSRRERKKGKKLQEVEKELLETKAEENKQAKQKMLTEITSVVFTIYFRILKQAPSGKVLSACLEGLAKFAHCINIDFYQDLVGAIDRLIEEGNLGLREQLHCVQCIFTILSGQGTALNIDPCRFYAHLYKNLLNVHCGRTHAESEIVLKTLIQILIHQRRKITQARVVAFVKRISTWALQSQHNATLGTLGVVKQVMQLGKAAHGLLDTECTGDGQYQPEIFEPDYCNAHCTALWEIVALQVHILFERARLASCAASPSLFATPYVIERDNKIIHNTLIQRHYHSVVQQFAKNIAYEVPTSGEGSLPTEIAKLAPDELYTNYDPAGVAFKPSVPVPNRKTVKKASINNSSTSSNLDQYLNAVNVEDLFVGEHVDFYKAYKSNL</sequence>
<dbReference type="InterPro" id="IPR011501">
    <property type="entry name" value="Noc3_N"/>
</dbReference>
<evidence type="ECO:0000256" key="5">
    <source>
        <dbReference type="ARBA" id="ARBA00032701"/>
    </source>
</evidence>
<dbReference type="PANTHER" id="PTHR14428:SF5">
    <property type="entry name" value="NUCLEOLAR COMPLEX PROTEIN 3 HOMOLOG"/>
    <property type="match status" value="1"/>
</dbReference>
<dbReference type="InterPro" id="IPR005612">
    <property type="entry name" value="CCAAT-binding_factor"/>
</dbReference>
<evidence type="ECO:0000313" key="10">
    <source>
        <dbReference type="Proteomes" id="UP000515204"/>
    </source>
</evidence>
<keyword evidence="4" id="KW-0539">Nucleus</keyword>
<evidence type="ECO:0000256" key="2">
    <source>
        <dbReference type="ARBA" id="ARBA00007797"/>
    </source>
</evidence>
<dbReference type="GO" id="GO:0005730">
    <property type="term" value="C:nucleolus"/>
    <property type="evidence" value="ECO:0007669"/>
    <property type="project" value="UniProtKB-SubCell"/>
</dbReference>
<evidence type="ECO:0000313" key="11">
    <source>
        <dbReference type="RefSeq" id="XP_014484923.1"/>
    </source>
</evidence>
<proteinExistence type="inferred from homology"/>
<reference evidence="11" key="1">
    <citation type="submission" date="2025-08" db="UniProtKB">
        <authorList>
            <consortium name="RefSeq"/>
        </authorList>
    </citation>
    <scope>IDENTIFICATION</scope>
</reference>
<protein>
    <recommendedName>
        <fullName evidence="6">NOC3-like protein</fullName>
    </recommendedName>
    <alternativeName>
        <fullName evidence="5">Nucleolar complex-associated protein 3-like protein</fullName>
    </alternativeName>
</protein>
<evidence type="ECO:0000256" key="7">
    <source>
        <dbReference type="SAM" id="MobiDB-lite"/>
    </source>
</evidence>
<dbReference type="GO" id="GO:0003682">
    <property type="term" value="F:chromatin binding"/>
    <property type="evidence" value="ECO:0007669"/>
    <property type="project" value="TreeGrafter"/>
</dbReference>
<feature type="compositionally biased region" description="Basic residues" evidence="7">
    <location>
        <begin position="1"/>
        <end position="39"/>
    </location>
</feature>
<dbReference type="GO" id="GO:0006270">
    <property type="term" value="P:DNA replication initiation"/>
    <property type="evidence" value="ECO:0007669"/>
    <property type="project" value="TreeGrafter"/>
</dbReference>
<feature type="compositionally biased region" description="Acidic residues" evidence="7">
    <location>
        <begin position="151"/>
        <end position="173"/>
    </location>
</feature>
<dbReference type="CTD" id="40870"/>